<sequence>MPDESSSSGESSREFGADPDGIRRTDAAPATTYSTALLTGLAARGLSDVVVCPGSRSQALALAAAALEKAGLLHVHVRIDERSAAFFALGLGVETGRAAAVVTTSGSAVAHLHPAVLEAHHSGVPLLVLTADRPTELQGIRSNQTTVQPGIFGGAVRFERTVAAPTGNTSETDRAATLAAQALRAANGRGIAGPGPVHLNIAFREPLSSAVTVPPAANSSGSASPSPSATPSVAASPLPPGTLAKSGDVLSPNLALFGGGSVADGAADRGGGAGEGDIAAQSTDDTDAVAQRPYVSTRFERPSAVLDPGPRTVVVAGHASGAVAEELAHAGSWPLIAEVTSGARFGRNLVVPYRELLSDPQFGGRIERVVVFGHPTLSREVPALLQRAEVEVVVVAPTGIEAYNPGRRARIVATASVADGSADRHWLGTWVVASRALVDAADRDAAPSLDDGHSHDPAARARFARAEFAAVRAPIDRRMLVEELWRSTWPHDRLVLAASRLIRVADAFVAGKKIPVHANRGLAGIDGTIATAHGIASAQQREGMPGVTRVLVGDLALLHDAGSLLGGHDELWPRLQVVVGNDGGGTIFDGLEVAQSSQRDLFDRVQYTPHNVDLAALSTAYGWQHVLATNRAELDKALTTPRESPVIIEVLLER</sequence>
<comment type="cofactor">
    <cofactor evidence="6">
        <name>thiamine diphosphate</name>
        <dbReference type="ChEBI" id="CHEBI:58937"/>
    </cofactor>
    <text evidence="6">Binds 1 thiamine pyrophosphate per subunit.</text>
</comment>
<evidence type="ECO:0000256" key="4">
    <source>
        <dbReference type="ARBA" id="ARBA00023052"/>
    </source>
</evidence>
<dbReference type="Gene3D" id="3.40.50.970">
    <property type="match status" value="2"/>
</dbReference>
<dbReference type="PANTHER" id="PTHR42916:SF1">
    <property type="entry name" value="PROTEIN PHYLLO, CHLOROPLASTIC"/>
    <property type="match status" value="1"/>
</dbReference>
<feature type="domain" description="Thiamine pyrophosphate enzyme N-terminal TPP-binding" evidence="8">
    <location>
        <begin position="32"/>
        <end position="144"/>
    </location>
</feature>
<dbReference type="Gene3D" id="3.40.50.1220">
    <property type="entry name" value="TPP-binding domain"/>
    <property type="match status" value="1"/>
</dbReference>
<dbReference type="HAMAP" id="MF_01659">
    <property type="entry name" value="MenD"/>
    <property type="match status" value="1"/>
</dbReference>
<evidence type="ECO:0000313" key="10">
    <source>
        <dbReference type="Proteomes" id="UP000662814"/>
    </source>
</evidence>
<dbReference type="InterPro" id="IPR012001">
    <property type="entry name" value="Thiamin_PyroP_enz_TPP-bd_dom"/>
</dbReference>
<feature type="compositionally biased region" description="Low complexity" evidence="7">
    <location>
        <begin position="214"/>
        <end position="236"/>
    </location>
</feature>
<feature type="region of interest" description="Disordered" evidence="7">
    <location>
        <begin position="267"/>
        <end position="287"/>
    </location>
</feature>
<comment type="cofactor">
    <cofactor evidence="6">
        <name>Mg(2+)</name>
        <dbReference type="ChEBI" id="CHEBI:18420"/>
    </cofactor>
    <cofactor evidence="6">
        <name>Mn(2+)</name>
        <dbReference type="ChEBI" id="CHEBI:29035"/>
    </cofactor>
</comment>
<dbReference type="SUPFAM" id="SSF52518">
    <property type="entry name" value="Thiamin diphosphate-binding fold (THDP-binding)"/>
    <property type="match status" value="2"/>
</dbReference>
<evidence type="ECO:0000256" key="6">
    <source>
        <dbReference type="HAMAP-Rule" id="MF_01659"/>
    </source>
</evidence>
<gene>
    <name evidence="6" type="primary">menD</name>
    <name evidence="9" type="ORF">HCR76_01620</name>
</gene>
<proteinExistence type="inferred from homology"/>
<keyword evidence="6" id="KW-0474">Menaquinone biosynthesis</keyword>
<dbReference type="EMBL" id="CP061169">
    <property type="protein sequence ID" value="QPZ38832.1"/>
    <property type="molecule type" value="Genomic_DNA"/>
</dbReference>
<feature type="compositionally biased region" description="Basic and acidic residues" evidence="7">
    <location>
        <begin position="11"/>
        <end position="26"/>
    </location>
</feature>
<comment type="function">
    <text evidence="6">Catalyzes the thiamine diphosphate-dependent decarboxylation of 2-oxoglutarate and the subsequent addition of the resulting succinic semialdehyde-thiamine pyrophosphate anion to isochorismate to yield 2-succinyl-5-enolpyruvyl-6-hydroxy-3-cyclohexene-1-carboxylate (SEPHCHC).</text>
</comment>
<evidence type="ECO:0000256" key="5">
    <source>
        <dbReference type="ARBA" id="ARBA00023211"/>
    </source>
</evidence>
<comment type="subunit">
    <text evidence="6">Homodimer.</text>
</comment>
<keyword evidence="4 6" id="KW-0786">Thiamine pyrophosphate</keyword>
<dbReference type="CDD" id="cd02009">
    <property type="entry name" value="TPP_SHCHC_synthase"/>
    <property type="match status" value="1"/>
</dbReference>
<dbReference type="InterPro" id="IPR029061">
    <property type="entry name" value="THDP-binding"/>
</dbReference>
<dbReference type="CDD" id="cd07037">
    <property type="entry name" value="TPP_PYR_MenD"/>
    <property type="match status" value="1"/>
</dbReference>
<evidence type="ECO:0000313" key="9">
    <source>
        <dbReference type="EMBL" id="QPZ38832.1"/>
    </source>
</evidence>
<dbReference type="Pfam" id="PF02776">
    <property type="entry name" value="TPP_enzyme_N"/>
    <property type="match status" value="1"/>
</dbReference>
<comment type="similarity">
    <text evidence="6">Belongs to the TPP enzyme family. MenD subfamily.</text>
</comment>
<evidence type="ECO:0000259" key="8">
    <source>
        <dbReference type="Pfam" id="PF02776"/>
    </source>
</evidence>
<comment type="pathway">
    <text evidence="6">Quinol/quinone metabolism; 1,4-dihydroxy-2-naphthoate biosynthesis; 1,4-dihydroxy-2-naphthoate from chorismate: step 2/7.</text>
</comment>
<evidence type="ECO:0000256" key="1">
    <source>
        <dbReference type="ARBA" id="ARBA00022679"/>
    </source>
</evidence>
<evidence type="ECO:0000256" key="3">
    <source>
        <dbReference type="ARBA" id="ARBA00022842"/>
    </source>
</evidence>
<reference evidence="9 10" key="1">
    <citation type="submission" date="2020-12" db="EMBL/GenBank/DDBJ databases">
        <title>Microbacterium sp. HY060.</title>
        <authorList>
            <person name="Zhou J."/>
        </authorList>
    </citation>
    <scope>NUCLEOTIDE SEQUENCE [LARGE SCALE GENOMIC DNA]</scope>
    <source>
        <strain evidence="9 10">HY60</strain>
    </source>
</reference>
<comment type="catalytic activity">
    <reaction evidence="6">
        <text>isochorismate + 2-oxoglutarate + H(+) = 5-enolpyruvoyl-6-hydroxy-2-succinyl-cyclohex-3-ene-1-carboxylate + CO2</text>
        <dbReference type="Rhea" id="RHEA:25593"/>
        <dbReference type="ChEBI" id="CHEBI:15378"/>
        <dbReference type="ChEBI" id="CHEBI:16526"/>
        <dbReference type="ChEBI" id="CHEBI:16810"/>
        <dbReference type="ChEBI" id="CHEBI:29780"/>
        <dbReference type="ChEBI" id="CHEBI:58818"/>
        <dbReference type="EC" id="2.2.1.9"/>
    </reaction>
</comment>
<name>A0ABX6YJ93_9MICO</name>
<keyword evidence="3 6" id="KW-0460">Magnesium</keyword>
<comment type="pathway">
    <text evidence="6">Quinol/quinone metabolism; menaquinone biosynthesis.</text>
</comment>
<evidence type="ECO:0000256" key="2">
    <source>
        <dbReference type="ARBA" id="ARBA00022723"/>
    </source>
</evidence>
<feature type="region of interest" description="Disordered" evidence="7">
    <location>
        <begin position="212"/>
        <end position="240"/>
    </location>
</feature>
<feature type="compositionally biased region" description="Low complexity" evidence="7">
    <location>
        <begin position="1"/>
        <end position="10"/>
    </location>
</feature>
<dbReference type="Proteomes" id="UP000662814">
    <property type="component" value="Chromosome"/>
</dbReference>
<accession>A0ABX6YJ93</accession>
<organism evidence="9 10">
    <name type="scientific">Paramicrobacterium chengjingii</name>
    <dbReference type="NCBI Taxonomy" id="2769067"/>
    <lineage>
        <taxon>Bacteria</taxon>
        <taxon>Bacillati</taxon>
        <taxon>Actinomycetota</taxon>
        <taxon>Actinomycetes</taxon>
        <taxon>Micrococcales</taxon>
        <taxon>Microbacteriaceae</taxon>
        <taxon>Paramicrobacterium</taxon>
    </lineage>
</organism>
<keyword evidence="10" id="KW-1185">Reference proteome</keyword>
<dbReference type="EC" id="2.2.1.9" evidence="6"/>
<keyword evidence="1 6" id="KW-0808">Transferase</keyword>
<keyword evidence="5 6" id="KW-0464">Manganese</keyword>
<dbReference type="PANTHER" id="PTHR42916">
    <property type="entry name" value="2-SUCCINYL-5-ENOLPYRUVYL-6-HYDROXY-3-CYCLOHEXENE-1-CARBOXYLATE SYNTHASE"/>
    <property type="match status" value="1"/>
</dbReference>
<dbReference type="InterPro" id="IPR004433">
    <property type="entry name" value="MenaQ_synth_MenD"/>
</dbReference>
<dbReference type="RefSeq" id="WP_166985408.1">
    <property type="nucleotide sequence ID" value="NZ_CP061169.1"/>
</dbReference>
<evidence type="ECO:0000256" key="7">
    <source>
        <dbReference type="SAM" id="MobiDB-lite"/>
    </source>
</evidence>
<keyword evidence="2 6" id="KW-0479">Metal-binding</keyword>
<feature type="region of interest" description="Disordered" evidence="7">
    <location>
        <begin position="1"/>
        <end position="26"/>
    </location>
</feature>
<protein>
    <recommendedName>
        <fullName evidence="6">2-succinyl-5-enolpyruvyl-6-hydroxy-3-cyclohexene-1-carboxylate synthase</fullName>
        <shortName evidence="6">SEPHCHC synthase</shortName>
        <ecNumber evidence="6">2.2.1.9</ecNumber>
    </recommendedName>
    <alternativeName>
        <fullName evidence="6">Menaquinone biosynthesis protein MenD</fullName>
    </alternativeName>
</protein>